<evidence type="ECO:0000313" key="2">
    <source>
        <dbReference type="Proteomes" id="UP000315010"/>
    </source>
</evidence>
<keyword evidence="2" id="KW-1185">Reference proteome</keyword>
<reference evidence="1 2" key="1">
    <citation type="submission" date="2019-02" db="EMBL/GenBank/DDBJ databases">
        <title>Deep-cultivation of Planctomycetes and their phenomic and genomic characterization uncovers novel biology.</title>
        <authorList>
            <person name="Wiegand S."/>
            <person name="Jogler M."/>
            <person name="Boedeker C."/>
            <person name="Pinto D."/>
            <person name="Vollmers J."/>
            <person name="Rivas-Marin E."/>
            <person name="Kohn T."/>
            <person name="Peeters S.H."/>
            <person name="Heuer A."/>
            <person name="Rast P."/>
            <person name="Oberbeckmann S."/>
            <person name="Bunk B."/>
            <person name="Jeske O."/>
            <person name="Meyerdierks A."/>
            <person name="Storesund J.E."/>
            <person name="Kallscheuer N."/>
            <person name="Luecker S."/>
            <person name="Lage O.M."/>
            <person name="Pohl T."/>
            <person name="Merkel B.J."/>
            <person name="Hornburger P."/>
            <person name="Mueller R.-W."/>
            <person name="Bruemmer F."/>
            <person name="Labrenz M."/>
            <person name="Spormann A.M."/>
            <person name="Op Den Camp H."/>
            <person name="Overmann J."/>
            <person name="Amann R."/>
            <person name="Jetten M.S.M."/>
            <person name="Mascher T."/>
            <person name="Medema M.H."/>
            <person name="Devos D.P."/>
            <person name="Kaster A.-K."/>
            <person name="Ovreas L."/>
            <person name="Rohde M."/>
            <person name="Galperin M.Y."/>
            <person name="Jogler C."/>
        </authorList>
    </citation>
    <scope>NUCLEOTIDE SEQUENCE [LARGE SCALE GENOMIC DNA]</scope>
    <source>
        <strain evidence="1 2">CA13</strain>
    </source>
</reference>
<organism evidence="1 2">
    <name type="scientific">Novipirellula herctigrandis</name>
    <dbReference type="NCBI Taxonomy" id="2527986"/>
    <lineage>
        <taxon>Bacteria</taxon>
        <taxon>Pseudomonadati</taxon>
        <taxon>Planctomycetota</taxon>
        <taxon>Planctomycetia</taxon>
        <taxon>Pirellulales</taxon>
        <taxon>Pirellulaceae</taxon>
        <taxon>Novipirellula</taxon>
    </lineage>
</organism>
<comment type="caution">
    <text evidence="1">The sequence shown here is derived from an EMBL/GenBank/DDBJ whole genome shotgun (WGS) entry which is preliminary data.</text>
</comment>
<protein>
    <submittedName>
        <fullName evidence="1">Uncharacterized protein</fullName>
    </submittedName>
</protein>
<proteinExistence type="predicted"/>
<dbReference type="AlphaFoldDB" id="A0A5C5Z4W8"/>
<sequence length="143" mass="15090">MCISGRLARRRQLATDRNGLVVDRSPSHLQIGEQLDHSCGDWKRSAGASHGHDPLGDCRREAAAVEPQVNPLREKRTLAGGAPKLGFGKIGRPVAGGQVAVFHARAALLAVFQAGPGGIECFRLLALDCLVKFGGGELADFVA</sequence>
<dbReference type="Proteomes" id="UP000315010">
    <property type="component" value="Unassembled WGS sequence"/>
</dbReference>
<accession>A0A5C5Z4W8</accession>
<evidence type="ECO:0000313" key="1">
    <source>
        <dbReference type="EMBL" id="TWT82255.1"/>
    </source>
</evidence>
<name>A0A5C5Z4W8_9BACT</name>
<gene>
    <name evidence="1" type="ORF">CA13_37170</name>
</gene>
<dbReference type="EMBL" id="SJPJ01000001">
    <property type="protein sequence ID" value="TWT82255.1"/>
    <property type="molecule type" value="Genomic_DNA"/>
</dbReference>